<name>A0AAD6TPH5_9AGAR</name>
<sequence length="348" mass="39163">MIVGFYKLLPSAGKEAISPAMDPTKGRPFSYFCSHFLYDQFLTARERGKETSLSDFPADILIDILNLAASSSRSTVASLALTSTWVSDVTLEGRWKHTSVYWHLDTESLREMAKVCSDTRISHAVRTLWFDPGAYYYWKCSCICDILERFPNLEALACEGVMLEALCCATKIPPKASVRLTLIDQMDSRWDGIVQNPSAHGKTFLRTITHLHLTQKPESLDTFPVEHLPNLTHLAMGFSQGGYYPPAEIGNFALCLDRSLCLKAAVLVLPSLSKCMSCTPQEAVEMVRKYSTNSKIMFYCADPRCRESQFWDKLARDGDDIWSVAERQMDEKNWEHHPLLQGPATSGP</sequence>
<evidence type="ECO:0000313" key="1">
    <source>
        <dbReference type="EMBL" id="KAJ7047943.1"/>
    </source>
</evidence>
<reference evidence="1" key="1">
    <citation type="submission" date="2023-03" db="EMBL/GenBank/DDBJ databases">
        <title>Massive genome expansion in bonnet fungi (Mycena s.s.) driven by repeated elements and novel gene families across ecological guilds.</title>
        <authorList>
            <consortium name="Lawrence Berkeley National Laboratory"/>
            <person name="Harder C.B."/>
            <person name="Miyauchi S."/>
            <person name="Viragh M."/>
            <person name="Kuo A."/>
            <person name="Thoen E."/>
            <person name="Andreopoulos B."/>
            <person name="Lu D."/>
            <person name="Skrede I."/>
            <person name="Drula E."/>
            <person name="Henrissat B."/>
            <person name="Morin E."/>
            <person name="Kohler A."/>
            <person name="Barry K."/>
            <person name="LaButti K."/>
            <person name="Morin E."/>
            <person name="Salamov A."/>
            <person name="Lipzen A."/>
            <person name="Mereny Z."/>
            <person name="Hegedus B."/>
            <person name="Baldrian P."/>
            <person name="Stursova M."/>
            <person name="Weitz H."/>
            <person name="Taylor A."/>
            <person name="Grigoriev I.V."/>
            <person name="Nagy L.G."/>
            <person name="Martin F."/>
            <person name="Kauserud H."/>
        </authorList>
    </citation>
    <scope>NUCLEOTIDE SEQUENCE</scope>
    <source>
        <strain evidence="1">CBHHK200</strain>
    </source>
</reference>
<gene>
    <name evidence="1" type="ORF">C8F04DRAFT_1387086</name>
</gene>
<evidence type="ECO:0000313" key="2">
    <source>
        <dbReference type="Proteomes" id="UP001218188"/>
    </source>
</evidence>
<protein>
    <submittedName>
        <fullName evidence="1">Uncharacterized protein</fullName>
    </submittedName>
</protein>
<keyword evidence="2" id="KW-1185">Reference proteome</keyword>
<accession>A0AAD6TPH5</accession>
<comment type="caution">
    <text evidence="1">The sequence shown here is derived from an EMBL/GenBank/DDBJ whole genome shotgun (WGS) entry which is preliminary data.</text>
</comment>
<dbReference type="AlphaFoldDB" id="A0AAD6TPH5"/>
<organism evidence="1 2">
    <name type="scientific">Mycena alexandri</name>
    <dbReference type="NCBI Taxonomy" id="1745969"/>
    <lineage>
        <taxon>Eukaryota</taxon>
        <taxon>Fungi</taxon>
        <taxon>Dikarya</taxon>
        <taxon>Basidiomycota</taxon>
        <taxon>Agaricomycotina</taxon>
        <taxon>Agaricomycetes</taxon>
        <taxon>Agaricomycetidae</taxon>
        <taxon>Agaricales</taxon>
        <taxon>Marasmiineae</taxon>
        <taxon>Mycenaceae</taxon>
        <taxon>Mycena</taxon>
    </lineage>
</organism>
<proteinExistence type="predicted"/>
<dbReference type="EMBL" id="JARJCM010000001">
    <property type="protein sequence ID" value="KAJ7047943.1"/>
    <property type="molecule type" value="Genomic_DNA"/>
</dbReference>
<dbReference type="Proteomes" id="UP001218188">
    <property type="component" value="Unassembled WGS sequence"/>
</dbReference>